<evidence type="ECO:0000313" key="1">
    <source>
        <dbReference type="EMBL" id="KAF6730050.1"/>
    </source>
</evidence>
<dbReference type="EMBL" id="WKFB01000245">
    <property type="protein sequence ID" value="KAF6730050.1"/>
    <property type="molecule type" value="Genomic_DNA"/>
</dbReference>
<proteinExistence type="predicted"/>
<dbReference type="AlphaFoldDB" id="A0A834CNP0"/>
<sequence length="132" mass="14911">MRERGRSEGIRGFALECANRRASAANAQHNRRCLLRCDGVPLLHGALWMQPASGRPHSLESLEQQQQQQQRYIRSFVPSVRNTVILSAKVPRMKRGGVHGAGEDTQRFFLLRATRSCPHSKESSLFISHYAT</sequence>
<dbReference type="Proteomes" id="UP000646548">
    <property type="component" value="Unassembled WGS sequence"/>
</dbReference>
<organism evidence="1 2">
    <name type="scientific">Oryzias melastigma</name>
    <name type="common">Marine medaka</name>
    <dbReference type="NCBI Taxonomy" id="30732"/>
    <lineage>
        <taxon>Eukaryota</taxon>
        <taxon>Metazoa</taxon>
        <taxon>Chordata</taxon>
        <taxon>Craniata</taxon>
        <taxon>Vertebrata</taxon>
        <taxon>Euteleostomi</taxon>
        <taxon>Actinopterygii</taxon>
        <taxon>Neopterygii</taxon>
        <taxon>Teleostei</taxon>
        <taxon>Neoteleostei</taxon>
        <taxon>Acanthomorphata</taxon>
        <taxon>Ovalentaria</taxon>
        <taxon>Atherinomorphae</taxon>
        <taxon>Beloniformes</taxon>
        <taxon>Adrianichthyidae</taxon>
        <taxon>Oryziinae</taxon>
        <taxon>Oryzias</taxon>
    </lineage>
</organism>
<accession>A0A834CNP0</accession>
<reference evidence="1" key="1">
    <citation type="journal article" name="BMC Genomics">
        <title>Long-read sequencing and de novo genome assembly of marine medaka (Oryzias melastigma).</title>
        <authorList>
            <person name="Liang P."/>
            <person name="Saqib H.S.A."/>
            <person name="Ni X."/>
            <person name="Shen Y."/>
        </authorList>
    </citation>
    <scope>NUCLEOTIDE SEQUENCE</scope>
    <source>
        <strain evidence="1">Bigg-433</strain>
    </source>
</reference>
<name>A0A834CNP0_ORYME</name>
<comment type="caution">
    <text evidence="1">The sequence shown here is derived from an EMBL/GenBank/DDBJ whole genome shotgun (WGS) entry which is preliminary data.</text>
</comment>
<evidence type="ECO:0000313" key="2">
    <source>
        <dbReference type="Proteomes" id="UP000646548"/>
    </source>
</evidence>
<gene>
    <name evidence="1" type="ORF">FQA47_011955</name>
</gene>
<protein>
    <submittedName>
        <fullName evidence="1">Uncharacterized protein</fullName>
    </submittedName>
</protein>